<dbReference type="AlphaFoldDB" id="A0A8H5BLI4"/>
<dbReference type="Gene3D" id="3.80.10.10">
    <property type="entry name" value="Ribonuclease Inhibitor"/>
    <property type="match status" value="1"/>
</dbReference>
<evidence type="ECO:0000313" key="3">
    <source>
        <dbReference type="Proteomes" id="UP000567179"/>
    </source>
</evidence>
<feature type="domain" description="F-box" evidence="1">
    <location>
        <begin position="43"/>
        <end position="93"/>
    </location>
</feature>
<dbReference type="SUPFAM" id="SSF52047">
    <property type="entry name" value="RNI-like"/>
    <property type="match status" value="1"/>
</dbReference>
<dbReference type="Gene3D" id="1.20.1280.50">
    <property type="match status" value="1"/>
</dbReference>
<dbReference type="InterPro" id="IPR032675">
    <property type="entry name" value="LRR_dom_sf"/>
</dbReference>
<dbReference type="Proteomes" id="UP000567179">
    <property type="component" value="Unassembled WGS sequence"/>
</dbReference>
<protein>
    <recommendedName>
        <fullName evidence="1">F-box domain-containing protein</fullName>
    </recommendedName>
</protein>
<dbReference type="InterPro" id="IPR036047">
    <property type="entry name" value="F-box-like_dom_sf"/>
</dbReference>
<gene>
    <name evidence="2" type="ORF">D9619_010043</name>
</gene>
<name>A0A8H5BLI4_9AGAR</name>
<proteinExistence type="predicted"/>
<organism evidence="2 3">
    <name type="scientific">Psilocybe cf. subviscida</name>
    <dbReference type="NCBI Taxonomy" id="2480587"/>
    <lineage>
        <taxon>Eukaryota</taxon>
        <taxon>Fungi</taxon>
        <taxon>Dikarya</taxon>
        <taxon>Basidiomycota</taxon>
        <taxon>Agaricomycotina</taxon>
        <taxon>Agaricomycetes</taxon>
        <taxon>Agaricomycetidae</taxon>
        <taxon>Agaricales</taxon>
        <taxon>Agaricineae</taxon>
        <taxon>Strophariaceae</taxon>
        <taxon>Psilocybe</taxon>
    </lineage>
</organism>
<reference evidence="2 3" key="1">
    <citation type="journal article" date="2020" name="ISME J.">
        <title>Uncovering the hidden diversity of litter-decomposition mechanisms in mushroom-forming fungi.</title>
        <authorList>
            <person name="Floudas D."/>
            <person name="Bentzer J."/>
            <person name="Ahren D."/>
            <person name="Johansson T."/>
            <person name="Persson P."/>
            <person name="Tunlid A."/>
        </authorList>
    </citation>
    <scope>NUCLEOTIDE SEQUENCE [LARGE SCALE GENOMIC DNA]</scope>
    <source>
        <strain evidence="2 3">CBS 101986</strain>
    </source>
</reference>
<keyword evidence="3" id="KW-1185">Reference proteome</keyword>
<evidence type="ECO:0000259" key="1">
    <source>
        <dbReference type="Pfam" id="PF12937"/>
    </source>
</evidence>
<sequence>MNNQISYHEAQLVVDREIANLPAHEQHSIQLLKTRRNELAPVSRLPDEILLYIFLVLRDLYFHPETKWQMVTHICRHWRHVAIGSPALWTRLDMPPPALIPLMLERSRSAPLDVHLQAPDPTDSITTLTTILLEIKRIRTLRFSTVPDSFLDVAHDILAGLDQDWEASLLESLSIGIFSRGEPYTTPVKLAMDVFRPTHRLRKLRLSGGCYSWGMLPLPNLTHLELYGKCLGAVSGAQFMEALRPMQKLERLSMNWEQINIHQFPPTPHPQPIYLPCLQRLDISYVTEAHFESFLSLVIHPKLHYLDIDPSYPVIDTPTFTKSVLSSSQKANFGPLEFLKIEEYCITMSSSSRIDVSSHSDSSSLIRMFLLPPSDVGVEDDTPFEFVMDIMSCITSPDYLDELPLNHVYMISPYAPIGEFIRIFASLPHLETIEVHHDLALVLFEALDIAHASFGTNPNTSIPFPKLRTIIWHGLYHARTAPSFSSAVFNVCYSGLVSRYTHGVPITGLELVGCEHLEETQASQLEEIGVKVVITRFTIM</sequence>
<accession>A0A8H5BLI4</accession>
<dbReference type="SUPFAM" id="SSF81383">
    <property type="entry name" value="F-box domain"/>
    <property type="match status" value="1"/>
</dbReference>
<dbReference type="EMBL" id="JAACJJ010000015">
    <property type="protein sequence ID" value="KAF5325440.1"/>
    <property type="molecule type" value="Genomic_DNA"/>
</dbReference>
<dbReference type="OrthoDB" id="2884925at2759"/>
<dbReference type="InterPro" id="IPR001810">
    <property type="entry name" value="F-box_dom"/>
</dbReference>
<dbReference type="Pfam" id="PF12937">
    <property type="entry name" value="F-box-like"/>
    <property type="match status" value="1"/>
</dbReference>
<comment type="caution">
    <text evidence="2">The sequence shown here is derived from an EMBL/GenBank/DDBJ whole genome shotgun (WGS) entry which is preliminary data.</text>
</comment>
<evidence type="ECO:0000313" key="2">
    <source>
        <dbReference type="EMBL" id="KAF5325440.1"/>
    </source>
</evidence>